<sequence length="215" mass="25115">MQLSKERRQELLDEWFSFGTGQLFAVICVVTLILLFIKKSFIEGELAAFEILQERGEMGFFHALSAVQYLTVPLVYAWKFTVTAFILYVGGFMFGYKLTFKDMWRLALAAELVFFIPELIKIAWFLVVNTDPTYQEIGSFYPLSMMNLFDFESLAPRWHYPLKALNLFEVVYWIALAAGVYVISGKQRKNSIIIVATSYVLWFFLWIGFYLIIYK</sequence>
<feature type="transmembrane region" description="Helical" evidence="1">
    <location>
        <begin position="191"/>
        <end position="213"/>
    </location>
</feature>
<evidence type="ECO:0000313" key="2">
    <source>
        <dbReference type="EMBL" id="WOK05589.1"/>
    </source>
</evidence>
<dbReference type="EMBL" id="CP136051">
    <property type="protein sequence ID" value="WOK05589.1"/>
    <property type="molecule type" value="Genomic_DNA"/>
</dbReference>
<accession>A0ABZ0IM86</accession>
<keyword evidence="3" id="KW-1185">Reference proteome</keyword>
<feature type="transmembrane region" description="Helical" evidence="1">
    <location>
        <begin position="106"/>
        <end position="127"/>
    </location>
</feature>
<feature type="transmembrane region" description="Helical" evidence="1">
    <location>
        <begin position="15"/>
        <end position="37"/>
    </location>
</feature>
<protein>
    <recommendedName>
        <fullName evidence="4">Sulfate ABC transporter permease</fullName>
    </recommendedName>
</protein>
<keyword evidence="1" id="KW-0472">Membrane</keyword>
<feature type="transmembrane region" description="Helical" evidence="1">
    <location>
        <begin position="164"/>
        <end position="184"/>
    </location>
</feature>
<feature type="transmembrane region" description="Helical" evidence="1">
    <location>
        <begin position="82"/>
        <end position="99"/>
    </location>
</feature>
<organism evidence="2 3">
    <name type="scientific">Imperialibacter roseus</name>
    <dbReference type="NCBI Taxonomy" id="1324217"/>
    <lineage>
        <taxon>Bacteria</taxon>
        <taxon>Pseudomonadati</taxon>
        <taxon>Bacteroidota</taxon>
        <taxon>Cytophagia</taxon>
        <taxon>Cytophagales</taxon>
        <taxon>Flammeovirgaceae</taxon>
        <taxon>Imperialibacter</taxon>
    </lineage>
</organism>
<reference evidence="2 3" key="1">
    <citation type="journal article" date="2023" name="Microbiol. Resour. Announc.">
        <title>Complete Genome Sequence of Imperialibacter roseus strain P4T.</title>
        <authorList>
            <person name="Tizabi D.R."/>
            <person name="Bachvaroff T."/>
            <person name="Hill R.T."/>
        </authorList>
    </citation>
    <scope>NUCLEOTIDE SEQUENCE [LARGE SCALE GENOMIC DNA]</scope>
    <source>
        <strain evidence="2 3">P4T</strain>
    </source>
</reference>
<gene>
    <name evidence="2" type="ORF">RT717_21160</name>
</gene>
<evidence type="ECO:0008006" key="4">
    <source>
        <dbReference type="Google" id="ProtNLM"/>
    </source>
</evidence>
<dbReference type="RefSeq" id="WP_317488347.1">
    <property type="nucleotide sequence ID" value="NZ_CP136051.1"/>
</dbReference>
<proteinExistence type="predicted"/>
<dbReference type="Proteomes" id="UP001302349">
    <property type="component" value="Chromosome"/>
</dbReference>
<keyword evidence="1" id="KW-0812">Transmembrane</keyword>
<keyword evidence="1" id="KW-1133">Transmembrane helix</keyword>
<evidence type="ECO:0000256" key="1">
    <source>
        <dbReference type="SAM" id="Phobius"/>
    </source>
</evidence>
<evidence type="ECO:0000313" key="3">
    <source>
        <dbReference type="Proteomes" id="UP001302349"/>
    </source>
</evidence>
<name>A0ABZ0IM86_9BACT</name>